<gene>
    <name evidence="2" type="ORF">GTHE00462_LOCUS17114</name>
</gene>
<feature type="compositionally biased region" description="Low complexity" evidence="1">
    <location>
        <begin position="248"/>
        <end position="257"/>
    </location>
</feature>
<proteinExistence type="predicted"/>
<reference evidence="2" key="1">
    <citation type="submission" date="2021-01" db="EMBL/GenBank/DDBJ databases">
        <authorList>
            <person name="Corre E."/>
            <person name="Pelletier E."/>
            <person name="Niang G."/>
            <person name="Scheremetjew M."/>
            <person name="Finn R."/>
            <person name="Kale V."/>
            <person name="Holt S."/>
            <person name="Cochrane G."/>
            <person name="Meng A."/>
            <person name="Brown T."/>
            <person name="Cohen L."/>
        </authorList>
    </citation>
    <scope>NUCLEOTIDE SEQUENCE</scope>
    <source>
        <strain evidence="2">CCMP 2712</strain>
    </source>
</reference>
<protein>
    <submittedName>
        <fullName evidence="2">Uncharacterized protein</fullName>
    </submittedName>
</protein>
<dbReference type="EMBL" id="HBKN01021813">
    <property type="protein sequence ID" value="CAE2303171.1"/>
    <property type="molecule type" value="Transcribed_RNA"/>
</dbReference>
<evidence type="ECO:0000313" key="2">
    <source>
        <dbReference type="EMBL" id="CAE2303171.1"/>
    </source>
</evidence>
<dbReference type="AlphaFoldDB" id="A0A7S4NRP1"/>
<feature type="compositionally biased region" description="Basic and acidic residues" evidence="1">
    <location>
        <begin position="236"/>
        <end position="247"/>
    </location>
</feature>
<name>A0A7S4NRP1_GUITH</name>
<accession>A0A7S4NRP1</accession>
<feature type="region of interest" description="Disordered" evidence="1">
    <location>
        <begin position="236"/>
        <end position="295"/>
    </location>
</feature>
<sequence>MASIITQPEDKVQPLRVSPESPRLPSIAVVKALTLDRPLSMKTANGVCPLLQNVCLQPSTISLLAMRKQLDSGVASISLDYPQALPNFSILSHQACAFSSGFDMKNLFLYQNQSQQPGCLAQQIPCCEGSGAVPFLVFLRQMEVEGIVVRYQGKVPELLEGIRGWNVLKERAQDWHSRRKAWFMKGKQGKQYKPNSFHQMLRRLGYFPTKRTSKGSHGYDFEGSLEFVWNPESKYGDRRASEKRKESPSSLPRESPSALDSPEARQEFEESRAGSKHELDEGCEPPEAKRTKPTT</sequence>
<evidence type="ECO:0000256" key="1">
    <source>
        <dbReference type="SAM" id="MobiDB-lite"/>
    </source>
</evidence>
<organism evidence="2">
    <name type="scientific">Guillardia theta</name>
    <name type="common">Cryptophyte</name>
    <name type="synonym">Cryptomonas phi</name>
    <dbReference type="NCBI Taxonomy" id="55529"/>
    <lineage>
        <taxon>Eukaryota</taxon>
        <taxon>Cryptophyceae</taxon>
        <taxon>Pyrenomonadales</taxon>
        <taxon>Geminigeraceae</taxon>
        <taxon>Guillardia</taxon>
    </lineage>
</organism>
<feature type="compositionally biased region" description="Basic and acidic residues" evidence="1">
    <location>
        <begin position="262"/>
        <end position="295"/>
    </location>
</feature>